<feature type="compositionally biased region" description="Basic and acidic residues" evidence="1">
    <location>
        <begin position="129"/>
        <end position="142"/>
    </location>
</feature>
<dbReference type="AlphaFoldDB" id="A0A915ZQW2"/>
<accession>A0A915ZQW2</accession>
<feature type="domain" description="Myb/SANT-like DNA-binding" evidence="2">
    <location>
        <begin position="3"/>
        <end position="89"/>
    </location>
</feature>
<organism evidence="3 4">
    <name type="scientific">Rhizophagus irregularis</name>
    <dbReference type="NCBI Taxonomy" id="588596"/>
    <lineage>
        <taxon>Eukaryota</taxon>
        <taxon>Fungi</taxon>
        <taxon>Fungi incertae sedis</taxon>
        <taxon>Mucoromycota</taxon>
        <taxon>Glomeromycotina</taxon>
        <taxon>Glomeromycetes</taxon>
        <taxon>Glomerales</taxon>
        <taxon>Glomeraceae</taxon>
        <taxon>Rhizophagus</taxon>
    </lineage>
</organism>
<feature type="compositionally biased region" description="Low complexity" evidence="1">
    <location>
        <begin position="144"/>
        <end position="171"/>
    </location>
</feature>
<dbReference type="EMBL" id="CAGKOT010000058">
    <property type="protein sequence ID" value="CAB5387540.1"/>
    <property type="molecule type" value="Genomic_DNA"/>
</dbReference>
<feature type="region of interest" description="Disordered" evidence="1">
    <location>
        <begin position="116"/>
        <end position="201"/>
    </location>
</feature>
<name>A0A915ZQW2_9GLOM</name>
<evidence type="ECO:0000313" key="3">
    <source>
        <dbReference type="EMBL" id="CAB5387540.1"/>
    </source>
</evidence>
<evidence type="ECO:0000256" key="1">
    <source>
        <dbReference type="SAM" id="MobiDB-lite"/>
    </source>
</evidence>
<dbReference type="VEuPathDB" id="FungiDB:RhiirFUN_003399"/>
<gene>
    <name evidence="3" type="ORF">CHRIB12_LOCUS20201</name>
</gene>
<dbReference type="Pfam" id="PF13837">
    <property type="entry name" value="Myb_DNA-bind_4"/>
    <property type="match status" value="1"/>
</dbReference>
<proteinExistence type="predicted"/>
<protein>
    <recommendedName>
        <fullName evidence="2">Myb/SANT-like DNA-binding domain-containing protein</fullName>
    </recommendedName>
</protein>
<evidence type="ECO:0000313" key="4">
    <source>
        <dbReference type="Proteomes" id="UP000684084"/>
    </source>
</evidence>
<dbReference type="OrthoDB" id="2362760at2759"/>
<sequence>MAEWTDPLIRTLIDERRTRNDEFHDLGRNRKRFWGTIASKINQENGTSFSGHQCKEKFSNLVRDYNTMCDFMSGKSKARSRTGARYFDEFRTHFWERSEDEFDRIRRINTFNQKRSRGSGYITPIPSTRDLERELRSSERRLSRSSSISRSQSPPISRRQSPSVSRRQSLPVRERRSELLPVSSLTTNDEMDISDTEQLVGQRRTSTHEELFLSLRPPPSYDIATGNIVNRPRPGKYIDIILDEVYNKSVPKPINLRPGYDIEYIRNRYGFLYPGQFEKMVEVERIYDNLSIISSYETPQQWAIRVKDTLQALITEGHRSYYHVFCLFGSSGQGVTKTYYNGYEGREVAIGYHRPNIHNCKMAICFDCWKLVEITDVKPKKTYFSRWRRYGYEIKPEDLMKHHWDNSCFKTNKHIEVILKRPAHLLTSSKSEILREKSSDRRGVLYPGKNTPDSLPQFDRTSGSEIFISSIYAKQNNLNHLNQPKEKNVLHISPISSPNTNVTWKEHEWRFKRAINAEEEHITGASVIYQGIEDDPWVSKKELRSIISQAVILANNQNVRGSSRHTTLLEILSEFDISYKAIFSLRAIGVVKVNEEEPLSSAQIRSNINKLKSKLKKNTSTLYQHLFSAVNRVSTDELTWKVPLGSQVIADESDIIKKLPKQLRENFMKPVQNMVPTTLPGFIRKKCNEFVRDFASRDTNKLPRALLHDGRWKESNEKLAEITDGILETLNDSWNNSAFSPEEAEVLNEGTYLTNLIVPAIRASLKNLPHGKFTYISTYERQSIASADRRKRSGRRPDIIFGWS</sequence>
<dbReference type="VEuPathDB" id="FungiDB:RhiirFUN_003401"/>
<dbReference type="VEuPathDB" id="FungiDB:RhiirFUN_022070"/>
<dbReference type="InterPro" id="IPR044822">
    <property type="entry name" value="Myb_DNA-bind_4"/>
</dbReference>
<comment type="caution">
    <text evidence="3">The sequence shown here is derived from an EMBL/GenBank/DDBJ whole genome shotgun (WGS) entry which is preliminary data.</text>
</comment>
<dbReference type="Proteomes" id="UP000684084">
    <property type="component" value="Unassembled WGS sequence"/>
</dbReference>
<evidence type="ECO:0000259" key="2">
    <source>
        <dbReference type="Pfam" id="PF13837"/>
    </source>
</evidence>
<reference evidence="3" key="1">
    <citation type="submission" date="2020-05" db="EMBL/GenBank/DDBJ databases">
        <authorList>
            <person name="Rincon C."/>
            <person name="Sanders R I."/>
            <person name="Robbins C."/>
            <person name="Chaturvedi A."/>
        </authorList>
    </citation>
    <scope>NUCLEOTIDE SEQUENCE</scope>
    <source>
        <strain evidence="3">CHB12</strain>
    </source>
</reference>